<gene>
    <name evidence="2" type="ORF">H5R63_07375</name>
</gene>
<evidence type="ECO:0000259" key="1">
    <source>
        <dbReference type="PROSITE" id="PS51733"/>
    </source>
</evidence>
<dbReference type="PANTHER" id="PTHR43679:SF2">
    <property type="entry name" value="OCTANOYL-[GCVH]:PROTEIN N-OCTANOYLTRANSFERASE"/>
    <property type="match status" value="1"/>
</dbReference>
<dbReference type="GO" id="GO:0009249">
    <property type="term" value="P:protein lipoylation"/>
    <property type="evidence" value="ECO:0007669"/>
    <property type="project" value="UniProtKB-ARBA"/>
</dbReference>
<reference evidence="2 3" key="1">
    <citation type="submission" date="2020-07" db="EMBL/GenBank/DDBJ databases">
        <title>Description of Limosilactobacillus balticus sp. nov., Limosilactobacillus agrestis sp. nov., Limosilactobacillus albertensis sp. nov., Limosilactobacillus rudii sp. nov., Limosilactobacillus fastidiosus sp. nov., five novel Limosilactobacillus species isolated from the vertebrate gastrointestinal tract, and proposal of 6 subspecies of Limosilactobacillus reuteri adapted to the gastrointestinal tract of specific vertebrate hosts.</title>
        <authorList>
            <person name="Li F."/>
            <person name="Cheng C."/>
            <person name="Zheng J."/>
            <person name="Quevedo R.M."/>
            <person name="Li J."/>
            <person name="Roos S."/>
            <person name="Gaenzle M.G."/>
            <person name="Walter J."/>
        </authorList>
    </citation>
    <scope>NUCLEOTIDE SEQUENCE [LARGE SCALE GENOMIC DNA]</scope>
    <source>
        <strain evidence="2 3">WF-MA3-C</strain>
    </source>
</reference>
<dbReference type="RefSeq" id="WP_182581462.1">
    <property type="nucleotide sequence ID" value="NZ_JACIUY010000063.1"/>
</dbReference>
<dbReference type="InterPro" id="IPR045864">
    <property type="entry name" value="aa-tRNA-synth_II/BPL/LPL"/>
</dbReference>
<dbReference type="Gene3D" id="3.30.930.10">
    <property type="entry name" value="Bira Bifunctional Protein, Domain 2"/>
    <property type="match status" value="1"/>
</dbReference>
<protein>
    <submittedName>
        <fullName evidence="2">Lipoate--protein ligase family protein</fullName>
    </submittedName>
</protein>
<accession>A0A7W3YCC3</accession>
<dbReference type="PANTHER" id="PTHR43679">
    <property type="entry name" value="OCTANOYLTRANSFERASE LIPM-RELATED"/>
    <property type="match status" value="1"/>
</dbReference>
<feature type="domain" description="BPL/LPL catalytic" evidence="1">
    <location>
        <begin position="37"/>
        <end position="243"/>
    </location>
</feature>
<proteinExistence type="predicted"/>
<evidence type="ECO:0000313" key="2">
    <source>
        <dbReference type="EMBL" id="MBB1086594.1"/>
    </source>
</evidence>
<dbReference type="GO" id="GO:0016874">
    <property type="term" value="F:ligase activity"/>
    <property type="evidence" value="ECO:0007669"/>
    <property type="project" value="UniProtKB-KW"/>
</dbReference>
<evidence type="ECO:0000313" key="3">
    <source>
        <dbReference type="Proteomes" id="UP000518255"/>
    </source>
</evidence>
<comment type="caution">
    <text evidence="2">The sequence shown here is derived from an EMBL/GenBank/DDBJ whole genome shotgun (WGS) entry which is preliminary data.</text>
</comment>
<dbReference type="Proteomes" id="UP000518255">
    <property type="component" value="Unassembled WGS sequence"/>
</dbReference>
<dbReference type="AlphaFoldDB" id="A0A7W3YCC3"/>
<dbReference type="InterPro" id="IPR050664">
    <property type="entry name" value="Octanoyltrans_LipM/LipL"/>
</dbReference>
<dbReference type="PROSITE" id="PS51733">
    <property type="entry name" value="BPL_LPL_CATALYTIC"/>
    <property type="match status" value="1"/>
</dbReference>
<sequence length="274" mass="31091">MINIANQHVEIFCQPLKPENNLSSFTYTNALLQVSEQLISPVLHFWALENTVILGLKDQRIPHLPTALSYLSAKGIHYFIRNSGGLAVASDSGILNFSIFLPWHIIGRELKIDEAYQVMTDVVSVAFPEITVKTGEITHSYCPGTFDLSVNGQKIGGISQRRNKSGVVVMLYLSINGPQTLRGEIIRDFYAKGLQEEENRWHFPDIWPTAMTTIEELIGGSLSLNDAKQRLLNVFIDRGNQQLRQVMWSDNFIQYLGQESTTINRLQERLQREE</sequence>
<name>A0A7W3YCC3_9LACO</name>
<organism evidence="2 3">
    <name type="scientific">Limosilactobacillus fastidiosus</name>
    <dbReference type="NCBI Taxonomy" id="2759855"/>
    <lineage>
        <taxon>Bacteria</taxon>
        <taxon>Bacillati</taxon>
        <taxon>Bacillota</taxon>
        <taxon>Bacilli</taxon>
        <taxon>Lactobacillales</taxon>
        <taxon>Lactobacillaceae</taxon>
        <taxon>Limosilactobacillus</taxon>
    </lineage>
</organism>
<dbReference type="SUPFAM" id="SSF55681">
    <property type="entry name" value="Class II aaRS and biotin synthetases"/>
    <property type="match status" value="1"/>
</dbReference>
<dbReference type="EMBL" id="JACIUY010000063">
    <property type="protein sequence ID" value="MBB1086594.1"/>
    <property type="molecule type" value="Genomic_DNA"/>
</dbReference>
<dbReference type="GO" id="GO:0140096">
    <property type="term" value="F:catalytic activity, acting on a protein"/>
    <property type="evidence" value="ECO:0007669"/>
    <property type="project" value="UniProtKB-ARBA"/>
</dbReference>
<dbReference type="GO" id="GO:0016740">
    <property type="term" value="F:transferase activity"/>
    <property type="evidence" value="ECO:0007669"/>
    <property type="project" value="UniProtKB-ARBA"/>
</dbReference>
<keyword evidence="2" id="KW-0436">Ligase</keyword>
<dbReference type="Pfam" id="PF21948">
    <property type="entry name" value="LplA-B_cat"/>
    <property type="match status" value="1"/>
</dbReference>
<dbReference type="InterPro" id="IPR004143">
    <property type="entry name" value="BPL_LPL_catalytic"/>
</dbReference>